<dbReference type="Pfam" id="PF03176">
    <property type="entry name" value="MMPL"/>
    <property type="match status" value="2"/>
</dbReference>
<keyword evidence="3 6" id="KW-0812">Transmembrane</keyword>
<protein>
    <recommendedName>
        <fullName evidence="7">SSD domain-containing protein</fullName>
    </recommendedName>
</protein>
<feature type="transmembrane region" description="Helical" evidence="6">
    <location>
        <begin position="420"/>
        <end position="439"/>
    </location>
</feature>
<feature type="transmembrane region" description="Helical" evidence="6">
    <location>
        <begin position="749"/>
        <end position="770"/>
    </location>
</feature>
<comment type="subcellular location">
    <subcellularLocation>
        <location evidence="1">Cell membrane</location>
        <topology evidence="1">Multi-pass membrane protein</topology>
    </subcellularLocation>
</comment>
<dbReference type="GeneID" id="66732372"/>
<evidence type="ECO:0000256" key="1">
    <source>
        <dbReference type="ARBA" id="ARBA00004651"/>
    </source>
</evidence>
<feature type="transmembrane region" description="Helical" evidence="6">
    <location>
        <begin position="622"/>
        <end position="640"/>
    </location>
</feature>
<feature type="transmembrane region" description="Helical" evidence="6">
    <location>
        <begin position="673"/>
        <end position="694"/>
    </location>
</feature>
<reference evidence="8 9" key="1">
    <citation type="submission" date="2011-10" db="EMBL/GenBank/DDBJ databases">
        <title>The Genome Sequence of Prevotella histicola F0411.</title>
        <authorList>
            <consortium name="The Broad Institute Genome Sequencing Platform"/>
            <person name="Earl A."/>
            <person name="Ward D."/>
            <person name="Feldgarden M."/>
            <person name="Gevers D."/>
            <person name="Izard J."/>
            <person name="Ganesan A."/>
            <person name="Blanton J.M."/>
            <person name="Baranova O.V."/>
            <person name="Tanner A.C."/>
            <person name="Mathney J.M.J."/>
            <person name="Dewhirst F.E."/>
            <person name="Young S.K."/>
            <person name="Zeng Q."/>
            <person name="Gargeya S."/>
            <person name="Fitzgerald M."/>
            <person name="Haas B."/>
            <person name="Abouelleil A."/>
            <person name="Alvarado L."/>
            <person name="Arachchi H.M."/>
            <person name="Berlin A."/>
            <person name="Brown A."/>
            <person name="Chapman S.B."/>
            <person name="Chen Z."/>
            <person name="Dunbar C."/>
            <person name="Freedman E."/>
            <person name="Gearin G."/>
            <person name="Gellesch M."/>
            <person name="Goldberg J."/>
            <person name="Griggs A."/>
            <person name="Gujja S."/>
            <person name="Heiman D."/>
            <person name="Howarth C."/>
            <person name="Larson L."/>
            <person name="Lui A."/>
            <person name="MacDonald P.J.P."/>
            <person name="Montmayeur A."/>
            <person name="Murphy C."/>
            <person name="Neiman D."/>
            <person name="Pearson M."/>
            <person name="Priest M."/>
            <person name="Roberts A."/>
            <person name="Saif S."/>
            <person name="Shea T."/>
            <person name="Shenoy N."/>
            <person name="Sisk P."/>
            <person name="Stolte C."/>
            <person name="Sykes S."/>
            <person name="Wortman J."/>
            <person name="Nusbaum C."/>
            <person name="Birren B."/>
        </authorList>
    </citation>
    <scope>NUCLEOTIDE SEQUENCE [LARGE SCALE GENOMIC DNA]</scope>
    <source>
        <strain evidence="8 9">F0411</strain>
    </source>
</reference>
<dbReference type="GO" id="GO:0005886">
    <property type="term" value="C:plasma membrane"/>
    <property type="evidence" value="ECO:0007669"/>
    <property type="project" value="UniProtKB-SubCell"/>
</dbReference>
<feature type="transmembrane region" description="Helical" evidence="6">
    <location>
        <begin position="647"/>
        <end position="667"/>
    </location>
</feature>
<gene>
    <name evidence="8" type="ORF">HMPREF9138_02019</name>
</gene>
<proteinExistence type="predicted"/>
<dbReference type="PROSITE" id="PS50156">
    <property type="entry name" value="SSD"/>
    <property type="match status" value="1"/>
</dbReference>
<feature type="transmembrane region" description="Helical" evidence="6">
    <location>
        <begin position="362"/>
        <end position="383"/>
    </location>
</feature>
<dbReference type="EMBL" id="AFXP01000022">
    <property type="protein sequence ID" value="EHG15411.1"/>
    <property type="molecule type" value="Genomic_DNA"/>
</dbReference>
<feature type="transmembrane region" description="Helical" evidence="6">
    <location>
        <begin position="233"/>
        <end position="251"/>
    </location>
</feature>
<evidence type="ECO:0000256" key="2">
    <source>
        <dbReference type="ARBA" id="ARBA00022475"/>
    </source>
</evidence>
<accession>G6AIU2</accession>
<dbReference type="HOGENOM" id="CLU_008861_1_0_10"/>
<evidence type="ECO:0000256" key="4">
    <source>
        <dbReference type="ARBA" id="ARBA00022989"/>
    </source>
</evidence>
<evidence type="ECO:0000256" key="3">
    <source>
        <dbReference type="ARBA" id="ARBA00022692"/>
    </source>
</evidence>
<dbReference type="InterPro" id="IPR050545">
    <property type="entry name" value="Mycobact_MmpL"/>
</dbReference>
<keyword evidence="2" id="KW-1003">Cell membrane</keyword>
<feature type="transmembrane region" description="Helical" evidence="6">
    <location>
        <begin position="331"/>
        <end position="350"/>
    </location>
</feature>
<dbReference type="SUPFAM" id="SSF82866">
    <property type="entry name" value="Multidrug efflux transporter AcrB transmembrane domain"/>
    <property type="match status" value="2"/>
</dbReference>
<evidence type="ECO:0000313" key="9">
    <source>
        <dbReference type="Proteomes" id="UP000004597"/>
    </source>
</evidence>
<dbReference type="PATRIC" id="fig|857291.3.peg.2016"/>
<keyword evidence="4 6" id="KW-1133">Transmembrane helix</keyword>
<dbReference type="RefSeq" id="WP_008823924.1">
    <property type="nucleotide sequence ID" value="NZ_JH376765.1"/>
</dbReference>
<feature type="transmembrane region" description="Helical" evidence="6">
    <location>
        <begin position="289"/>
        <end position="310"/>
    </location>
</feature>
<dbReference type="Proteomes" id="UP000004597">
    <property type="component" value="Unassembled WGS sequence"/>
</dbReference>
<feature type="transmembrane region" description="Helical" evidence="6">
    <location>
        <begin position="21"/>
        <end position="39"/>
    </location>
</feature>
<comment type="caution">
    <text evidence="8">The sequence shown here is derived from an EMBL/GenBank/DDBJ whole genome shotgun (WGS) entry which is preliminary data.</text>
</comment>
<dbReference type="Gene3D" id="1.20.1640.10">
    <property type="entry name" value="Multidrug efflux transporter AcrB transmembrane domain"/>
    <property type="match status" value="2"/>
</dbReference>
<dbReference type="InterPro" id="IPR000731">
    <property type="entry name" value="SSD"/>
</dbReference>
<dbReference type="PANTHER" id="PTHR33406">
    <property type="entry name" value="MEMBRANE PROTEIN MJ1562-RELATED"/>
    <property type="match status" value="1"/>
</dbReference>
<evidence type="ECO:0000256" key="6">
    <source>
        <dbReference type="SAM" id="Phobius"/>
    </source>
</evidence>
<feature type="transmembrane region" description="Helical" evidence="6">
    <location>
        <begin position="258"/>
        <end position="283"/>
    </location>
</feature>
<keyword evidence="9" id="KW-1185">Reference proteome</keyword>
<feature type="transmembrane region" description="Helical" evidence="6">
    <location>
        <begin position="715"/>
        <end position="737"/>
    </location>
</feature>
<feature type="domain" description="SSD" evidence="7">
    <location>
        <begin position="259"/>
        <end position="385"/>
    </location>
</feature>
<keyword evidence="5 6" id="KW-0472">Membrane</keyword>
<dbReference type="InterPro" id="IPR004869">
    <property type="entry name" value="MMPL_dom"/>
</dbReference>
<evidence type="ECO:0000313" key="8">
    <source>
        <dbReference type="EMBL" id="EHG15411.1"/>
    </source>
</evidence>
<evidence type="ECO:0000259" key="7">
    <source>
        <dbReference type="PROSITE" id="PS50156"/>
    </source>
</evidence>
<dbReference type="AlphaFoldDB" id="G6AIU2"/>
<dbReference type="PANTHER" id="PTHR33406:SF13">
    <property type="entry name" value="MEMBRANE PROTEIN YDFJ"/>
    <property type="match status" value="1"/>
</dbReference>
<organism evidence="8 9">
    <name type="scientific">Prevotella histicola F0411</name>
    <dbReference type="NCBI Taxonomy" id="857291"/>
    <lineage>
        <taxon>Bacteria</taxon>
        <taxon>Pseudomonadati</taxon>
        <taxon>Bacteroidota</taxon>
        <taxon>Bacteroidia</taxon>
        <taxon>Bacteroidales</taxon>
        <taxon>Prevotellaceae</taxon>
        <taxon>Prevotella</taxon>
    </lineage>
</organism>
<evidence type="ECO:0000256" key="5">
    <source>
        <dbReference type="ARBA" id="ARBA00023136"/>
    </source>
</evidence>
<sequence length="790" mass="88154">MKIESINRKFRKLAGWILRHRLFVAGVFTGIVALSFVGAKRIVMKTSFDDYFVSGDSILRKTNEFKSIFGNDYYVAVLVKSKDIFSKRSLTLIRELSNELKDSLSYADKVTSLTDLEFTVGTEDGIAIEQIVPDEIPSDKAALNVIRQKAYSKPEMAKKLVSHDGKMTWIVVKLRPFPEDSVWKKTSDIAPDMLTGKEAGHIIGKAKYAELSPNAAGMPYMGYEKFVYLQSEMMRLLAFAFFVSIVVMLIVTRSLRGVLAPLLTSACALLIGFGIIGWLGLYIDMSTAMIAVILTFACSIAYNIHLYNFFKTRFVETGKQRLSIAEAMGETGWGVLLSGLTTVAAMMTFLSMEIVPMKAIGINTSLCLLAVLGTCLFVTPIMLSLGKDRKPTPDISRSFEGYIGDRFVQFGRFVLRNHRVIILSSVVLTVFCGIGLFFVEPAFDLEKTIGRKVPYVKRFLDLSNTELGSMYAYDLMITLPHDNDAKNPENLKRLDKLGSIVDGYKLTKRHNSITDIVKDMNCTLNGNDPRFYRIPDRADMVAQLLLLYENAGGTESEYWMDYDYRRLRLQLELNNYNSHEAEREMQALQTEARRMFPGAQVSAVGSLPQFTAMESYVVRGQMWSMLLSVLVIGIILVLIFGNWKVGLVGMIPNIAPAIIVGGMMGWLGYPLDMMTASLIPMVLGIAVDDTIHFINHCHVAFDRCGDYTTAISRTFRTEGLAIVMSTVIISATFAGFIPSEAAQMYKWGVLAVLGMVSALLADLFLTPILLRDLRVLGKDKTSIINIQNNK</sequence>
<name>G6AIU2_9BACT</name>
<dbReference type="STRING" id="857291.HMPREF9138_02019"/>